<dbReference type="PROSITE" id="PS00217">
    <property type="entry name" value="SUGAR_TRANSPORT_2"/>
    <property type="match status" value="1"/>
</dbReference>
<dbReference type="GO" id="GO:0022857">
    <property type="term" value="F:transmembrane transporter activity"/>
    <property type="evidence" value="ECO:0007669"/>
    <property type="project" value="InterPro"/>
</dbReference>
<keyword evidence="6 8" id="KW-0472">Membrane</keyword>
<feature type="transmembrane region" description="Helical" evidence="8">
    <location>
        <begin position="214"/>
        <end position="233"/>
    </location>
</feature>
<evidence type="ECO:0000256" key="8">
    <source>
        <dbReference type="SAM" id="Phobius"/>
    </source>
</evidence>
<dbReference type="CDD" id="cd17369">
    <property type="entry name" value="MFS_ShiA_like"/>
    <property type="match status" value="1"/>
</dbReference>
<feature type="transmembrane region" description="Helical" evidence="8">
    <location>
        <begin position="84"/>
        <end position="102"/>
    </location>
</feature>
<evidence type="ECO:0000313" key="10">
    <source>
        <dbReference type="EMBL" id="MBB5834064.1"/>
    </source>
</evidence>
<dbReference type="PANTHER" id="PTHR43045:SF1">
    <property type="entry name" value="SHIKIMATE TRANSPORTER"/>
    <property type="match status" value="1"/>
</dbReference>
<dbReference type="PROSITE" id="PS00216">
    <property type="entry name" value="SUGAR_TRANSPORT_1"/>
    <property type="match status" value="1"/>
</dbReference>
<dbReference type="Pfam" id="PF07690">
    <property type="entry name" value="MFS_1"/>
    <property type="match status" value="1"/>
</dbReference>
<keyword evidence="4 8" id="KW-0812">Transmembrane</keyword>
<dbReference type="InterPro" id="IPR020846">
    <property type="entry name" value="MFS_dom"/>
</dbReference>
<dbReference type="InterPro" id="IPR036259">
    <property type="entry name" value="MFS_trans_sf"/>
</dbReference>
<dbReference type="SUPFAM" id="SSF103473">
    <property type="entry name" value="MFS general substrate transporter"/>
    <property type="match status" value="1"/>
</dbReference>
<sequence length="462" mass="47965">MPTPTGKTPDGSPPTGSTPVAPGPQHPPAAAQGDRRSLYKAFAASLSGTSLEWYDFAVYSSAAALVFGDLFFPGSDPLTGTLQAFATYAVGYVARPLGGIFFGRLGDVIGRKRVLVATLLLIGVATFFIGLLPTHAQAGAIAPTLLVFLRFVQGVGVGGEWGGAVLLSSEFSQAGQRGFWASAAQVGPPLGTLMANGVLAVLAGALSEDAFLSWGWRVAFLLSAVLVGFGLLIRTKLEETPVFKELEARGDRPTAPVTEVLRTQGRGLVAAILARVGPDVLYAMFAVFVLTYATQELDMSRGQAVTAVLVGSAFQVGLIPLSGWLSDRYGRRLIYGIGAVGGAVWSVVFFAIASSLATVLPGVVIGLVFHSLMYGPQAAFVSEQFTARLRYTGSSLAYTFAGVIGGALAPLAFTYFLAKAGTGYVIAAYIVVACVVTLVGLRLGRAVQDDVEAGPQDAVATA</sequence>
<feature type="transmembrane region" description="Helical" evidence="8">
    <location>
        <begin position="396"/>
        <end position="418"/>
    </location>
</feature>
<accession>A0A7W9J1U6</accession>
<feature type="region of interest" description="Disordered" evidence="7">
    <location>
        <begin position="1"/>
        <end position="32"/>
    </location>
</feature>
<dbReference type="RefSeq" id="WP_238355967.1">
    <property type="nucleotide sequence ID" value="NZ_JACHMY010000001.1"/>
</dbReference>
<feature type="transmembrane region" description="Helical" evidence="8">
    <location>
        <begin position="305"/>
        <end position="326"/>
    </location>
</feature>
<feature type="transmembrane region" description="Helical" evidence="8">
    <location>
        <begin position="424"/>
        <end position="441"/>
    </location>
</feature>
<dbReference type="InterPro" id="IPR011701">
    <property type="entry name" value="MFS"/>
</dbReference>
<gene>
    <name evidence="10" type="ORF">HDA39_000798</name>
</gene>
<dbReference type="Gene3D" id="1.20.1250.20">
    <property type="entry name" value="MFS general substrate transporter like domains"/>
    <property type="match status" value="2"/>
</dbReference>
<keyword evidence="3" id="KW-1003">Cell membrane</keyword>
<dbReference type="PROSITE" id="PS50850">
    <property type="entry name" value="MFS"/>
    <property type="match status" value="1"/>
</dbReference>
<evidence type="ECO:0000256" key="6">
    <source>
        <dbReference type="ARBA" id="ARBA00023136"/>
    </source>
</evidence>
<dbReference type="GO" id="GO:0005886">
    <property type="term" value="C:plasma membrane"/>
    <property type="evidence" value="ECO:0007669"/>
    <property type="project" value="UniProtKB-SubCell"/>
</dbReference>
<feature type="transmembrane region" description="Helical" evidence="8">
    <location>
        <begin position="114"/>
        <end position="133"/>
    </location>
</feature>
<dbReference type="Proteomes" id="UP000549971">
    <property type="component" value="Unassembled WGS sequence"/>
</dbReference>
<evidence type="ECO:0000256" key="2">
    <source>
        <dbReference type="ARBA" id="ARBA00022448"/>
    </source>
</evidence>
<keyword evidence="2" id="KW-0813">Transport</keyword>
<name>A0A7W9J1U6_9ACTN</name>
<evidence type="ECO:0000256" key="3">
    <source>
        <dbReference type="ARBA" id="ARBA00022475"/>
    </source>
</evidence>
<evidence type="ECO:0000256" key="1">
    <source>
        <dbReference type="ARBA" id="ARBA00004651"/>
    </source>
</evidence>
<dbReference type="AlphaFoldDB" id="A0A7W9J1U6"/>
<feature type="transmembrane region" description="Helical" evidence="8">
    <location>
        <begin position="333"/>
        <end position="352"/>
    </location>
</feature>
<evidence type="ECO:0000256" key="4">
    <source>
        <dbReference type="ARBA" id="ARBA00022692"/>
    </source>
</evidence>
<evidence type="ECO:0000259" key="9">
    <source>
        <dbReference type="PROSITE" id="PS50850"/>
    </source>
</evidence>
<dbReference type="PANTHER" id="PTHR43045">
    <property type="entry name" value="SHIKIMATE TRANSPORTER"/>
    <property type="match status" value="1"/>
</dbReference>
<keyword evidence="5 8" id="KW-1133">Transmembrane helix</keyword>
<comment type="caution">
    <text evidence="10">The sequence shown here is derived from an EMBL/GenBank/DDBJ whole genome shotgun (WGS) entry which is preliminary data.</text>
</comment>
<dbReference type="InterPro" id="IPR005829">
    <property type="entry name" value="Sugar_transporter_CS"/>
</dbReference>
<feature type="transmembrane region" description="Helical" evidence="8">
    <location>
        <begin position="179"/>
        <end position="202"/>
    </location>
</feature>
<comment type="subcellular location">
    <subcellularLocation>
        <location evidence="1">Cell membrane</location>
        <topology evidence="1">Multi-pass membrane protein</topology>
    </subcellularLocation>
</comment>
<evidence type="ECO:0000256" key="5">
    <source>
        <dbReference type="ARBA" id="ARBA00022989"/>
    </source>
</evidence>
<organism evidence="10 11">
    <name type="scientific">Kribbella italica</name>
    <dbReference type="NCBI Taxonomy" id="1540520"/>
    <lineage>
        <taxon>Bacteria</taxon>
        <taxon>Bacillati</taxon>
        <taxon>Actinomycetota</taxon>
        <taxon>Actinomycetes</taxon>
        <taxon>Propionibacteriales</taxon>
        <taxon>Kribbellaceae</taxon>
        <taxon>Kribbella</taxon>
    </lineage>
</organism>
<evidence type="ECO:0000256" key="7">
    <source>
        <dbReference type="SAM" id="MobiDB-lite"/>
    </source>
</evidence>
<proteinExistence type="predicted"/>
<feature type="domain" description="Major facilitator superfamily (MFS) profile" evidence="9">
    <location>
        <begin position="41"/>
        <end position="445"/>
    </location>
</feature>
<reference evidence="10 11" key="1">
    <citation type="submission" date="2020-08" db="EMBL/GenBank/DDBJ databases">
        <title>Sequencing the genomes of 1000 actinobacteria strains.</title>
        <authorList>
            <person name="Klenk H.-P."/>
        </authorList>
    </citation>
    <scope>NUCLEOTIDE SEQUENCE [LARGE SCALE GENOMIC DNA]</scope>
    <source>
        <strain evidence="10 11">DSM 28967</strain>
    </source>
</reference>
<feature type="transmembrane region" description="Helical" evidence="8">
    <location>
        <begin position="145"/>
        <end position="167"/>
    </location>
</feature>
<evidence type="ECO:0000313" key="11">
    <source>
        <dbReference type="Proteomes" id="UP000549971"/>
    </source>
</evidence>
<feature type="compositionally biased region" description="Low complexity" evidence="7">
    <location>
        <begin position="1"/>
        <end position="19"/>
    </location>
</feature>
<feature type="transmembrane region" description="Helical" evidence="8">
    <location>
        <begin position="272"/>
        <end position="293"/>
    </location>
</feature>
<keyword evidence="11" id="KW-1185">Reference proteome</keyword>
<feature type="transmembrane region" description="Helical" evidence="8">
    <location>
        <begin position="358"/>
        <end position="375"/>
    </location>
</feature>
<protein>
    <submittedName>
        <fullName evidence="10">MFS family permease</fullName>
    </submittedName>
</protein>
<dbReference type="EMBL" id="JACHMY010000001">
    <property type="protein sequence ID" value="MBB5834064.1"/>
    <property type="molecule type" value="Genomic_DNA"/>
</dbReference>